<evidence type="ECO:0000256" key="1">
    <source>
        <dbReference type="SAM" id="MobiDB-lite"/>
    </source>
</evidence>
<keyword evidence="3" id="KW-1185">Reference proteome</keyword>
<evidence type="ECO:0000313" key="3">
    <source>
        <dbReference type="Proteomes" id="UP001501469"/>
    </source>
</evidence>
<accession>A0ABP7UQ59</accession>
<comment type="caution">
    <text evidence="2">The sequence shown here is derived from an EMBL/GenBank/DDBJ whole genome shotgun (WGS) entry which is preliminary data.</text>
</comment>
<reference evidence="3" key="1">
    <citation type="journal article" date="2019" name="Int. J. Syst. Evol. Microbiol.">
        <title>The Global Catalogue of Microorganisms (GCM) 10K type strain sequencing project: providing services to taxonomists for standard genome sequencing and annotation.</title>
        <authorList>
            <consortium name="The Broad Institute Genomics Platform"/>
            <consortium name="The Broad Institute Genome Sequencing Center for Infectious Disease"/>
            <person name="Wu L."/>
            <person name="Ma J."/>
        </authorList>
    </citation>
    <scope>NUCLEOTIDE SEQUENCE [LARGE SCALE GENOMIC DNA]</scope>
    <source>
        <strain evidence="3">JCM 17225</strain>
    </source>
</reference>
<gene>
    <name evidence="2" type="ORF">GCM10022409_40350</name>
</gene>
<sequence length="156" mass="16701">MDAAQLAAVGAQVEHARDLPGAGGYIELLGAQVEAVEGGLGVARERGEQQGRRQPGKKGNTSESGMHGQNYVRAAARPMVLGNPCLLGADAGKALFIRLMPSRRYAVYLLSPECAGVFFNRYEALYYCACCPAADVASRSANHVFYPRARARQGDR</sequence>
<name>A0ABP7UQ59_9BACT</name>
<evidence type="ECO:0000313" key="2">
    <source>
        <dbReference type="EMBL" id="GAA4049641.1"/>
    </source>
</evidence>
<dbReference type="EMBL" id="BAABDK010000031">
    <property type="protein sequence ID" value="GAA4049641.1"/>
    <property type="molecule type" value="Genomic_DNA"/>
</dbReference>
<feature type="region of interest" description="Disordered" evidence="1">
    <location>
        <begin position="43"/>
        <end position="67"/>
    </location>
</feature>
<organism evidence="2 3">
    <name type="scientific">Hymenobacter glaciei</name>
    <dbReference type="NCBI Taxonomy" id="877209"/>
    <lineage>
        <taxon>Bacteria</taxon>
        <taxon>Pseudomonadati</taxon>
        <taxon>Bacteroidota</taxon>
        <taxon>Cytophagia</taxon>
        <taxon>Cytophagales</taxon>
        <taxon>Hymenobacteraceae</taxon>
        <taxon>Hymenobacter</taxon>
    </lineage>
</organism>
<proteinExistence type="predicted"/>
<dbReference type="Proteomes" id="UP001501469">
    <property type="component" value="Unassembled WGS sequence"/>
</dbReference>
<protein>
    <submittedName>
        <fullName evidence="2">Uncharacterized protein</fullName>
    </submittedName>
</protein>